<dbReference type="Gene3D" id="2.60.40.690">
    <property type="entry name" value="Alpha-macroglobulin, receptor-binding domain"/>
    <property type="match status" value="1"/>
</dbReference>
<keyword evidence="5" id="KW-1015">Disulfide bond</keyword>
<feature type="domain" description="Apple" evidence="9">
    <location>
        <begin position="231"/>
        <end position="305"/>
    </location>
</feature>
<dbReference type="GO" id="GO:0004867">
    <property type="term" value="F:serine-type endopeptidase inhibitor activity"/>
    <property type="evidence" value="ECO:0007669"/>
    <property type="project" value="UniProtKB-KW"/>
</dbReference>
<dbReference type="SMART" id="SM01419">
    <property type="entry name" value="Thiol-ester_cl"/>
    <property type="match status" value="1"/>
</dbReference>
<dbReference type="InterPro" id="IPR036595">
    <property type="entry name" value="A-macroglobulin_rcpt-bd_sf"/>
</dbReference>
<dbReference type="PANTHER" id="PTHR11412:SF171">
    <property type="entry name" value="PREGNANCY ZONE PROTEIN-LIKE PROTEIN"/>
    <property type="match status" value="1"/>
</dbReference>
<dbReference type="Pfam" id="PF00024">
    <property type="entry name" value="PAN_1"/>
    <property type="match status" value="1"/>
</dbReference>
<keyword evidence="6" id="KW-0325">Glycoprotein</keyword>
<evidence type="ECO:0000256" key="1">
    <source>
        <dbReference type="ARBA" id="ARBA00010952"/>
    </source>
</evidence>
<dbReference type="InterPro" id="IPR008930">
    <property type="entry name" value="Terpenoid_cyclase/PrenylTrfase"/>
</dbReference>
<dbReference type="FunFam" id="2.60.40.10:FF:000032">
    <property type="entry name" value="palladin isoform X1"/>
    <property type="match status" value="1"/>
</dbReference>
<keyword evidence="7" id="KW-0393">Immunoglobulin domain</keyword>
<dbReference type="InterPro" id="IPR019742">
    <property type="entry name" value="MacrogloblnA2_CS"/>
</dbReference>
<dbReference type="InterPro" id="IPR003598">
    <property type="entry name" value="Ig_sub2"/>
</dbReference>
<protein>
    <submittedName>
        <fullName evidence="10">Uncharacterized protein</fullName>
    </submittedName>
</protein>
<evidence type="ECO:0000256" key="2">
    <source>
        <dbReference type="ARBA" id="ARBA00022690"/>
    </source>
</evidence>
<dbReference type="InterPro" id="IPR007110">
    <property type="entry name" value="Ig-like_dom"/>
</dbReference>
<dbReference type="Pfam" id="PF07677">
    <property type="entry name" value="A2M_recep"/>
    <property type="match status" value="1"/>
</dbReference>
<evidence type="ECO:0000256" key="6">
    <source>
        <dbReference type="ARBA" id="ARBA00023180"/>
    </source>
</evidence>
<dbReference type="InterPro" id="IPR003599">
    <property type="entry name" value="Ig_sub"/>
</dbReference>
<reference evidence="10 11" key="1">
    <citation type="submission" date="2020-06" db="EMBL/GenBank/DDBJ databases">
        <authorList>
            <person name="Li R."/>
            <person name="Bekaert M."/>
        </authorList>
    </citation>
    <scope>NUCLEOTIDE SEQUENCE [LARGE SCALE GENOMIC DNA]</scope>
    <source>
        <strain evidence="11">wild</strain>
    </source>
</reference>
<dbReference type="SMART" id="SM01359">
    <property type="entry name" value="A2M_N_2"/>
    <property type="match status" value="1"/>
</dbReference>
<dbReference type="Gene3D" id="2.60.40.10">
    <property type="entry name" value="Immunoglobulins"/>
    <property type="match status" value="2"/>
</dbReference>
<gene>
    <name evidence="10" type="ORF">MCOR_5760</name>
</gene>
<dbReference type="PROSITE" id="PS50835">
    <property type="entry name" value="IG_LIKE"/>
    <property type="match status" value="1"/>
</dbReference>
<accession>A0A6J8ACZ6</accession>
<sequence length="1551" mass="175245">MLNKRIGQYAGKEVILECSITAIPNNYASWLFKGEAILTSDRHTINIYEDDKYSVRLSMRIKSLKTEDFGKYTCVAENHLGKAEESISLYELHRPCDMMAVQTCMMPVARINPGNVKVMCQVYETMEECIKPYRTSCKGQLISLASLEDMYNSMCKSKCDMVELSKCMEPMIKLDGNSMLQICKKFAELKTCIGSYWNDCKESTEIQSVSMMLDSYDTLCPENKESEEEICTKLYRPNFNTSASVLPGDRMTASSTRHVDGCALACNEDDNCLGFNYHDRGTCELFYQNYLTTEKDGVDFYERQCYTDDSKDIIKSTHVAKMKISIPITANMGPKSELLIYYVREDDETVAATLEFSVENCFDNKVEMKFDQDTVYPGNEVNVNLKAAPGSLCSVGVVDKSINLLAGNHQITPDQIFGRFKEPNVYTSYWQDDKKYCDEKTHYDENLYQGVDMFNYNDRSYESDSVDAIQAFRKMNLVVFTDLTLQTRSCKLQIHRPVYFSVGRPFLGVEESFVRPNLAIDESIRVDTQPSVNPSPRPESPEVRTLFPETWLWDLHLIGGVEWRGQIQPDAARKESVTTEQIDSSDAVRSHFPETWLWNNRVRRPMMRKGNKKVTTTEIMYKTTQSSLESGPDDSSEGKTTEVRSQFPETWLWELHLVGDDGEMNVKSTIPHTITEWVGNSLCTNLDVGVGVSSVTGITAFQPFFLSFTLPYSAIRGEIVPILVSIFNYMSECLVMQVALPTSKEFEKEGGANRVYTRCVCPGETRTIKYHVIPYTLGKIKILATAESIPDDGTCGNNSVSVDGTGANDAVQRELLIEAEGIEKEYTATSYICPEGAEVTESMLLPLPSTDLVEDSARGYINIIGDIMGPALSNLKDLLQMPYGCGEQNMASFSPNIFALQYLGNTNQLLPKIEDEAKGYMRIGYQRQLKYRHDDGSYSAFGGTGSGSIWLTSFVVKCLGQSRPYISIDADDLNKSITWFRRQQLENGCFPKIGYTHSYYLKGGFSDRSNEASLTAFVLIAMLEAGIPSSDPSVIKAVRCLDVQDIPDTYTMAIMAYAYTLYDLRHLRRQQVIKMLDERATVKDGMKYWSRTEKKEDAKKKQKWYYTAVSAEVEMTAYALLAHVTGEQQNAATNARPMVMWLTKQRNPRGGFSSTQDTIVALQALARYATLVYQGGVNVSIEMMEKNKKNPDRTTTFNIDDDNTLVLQSERISLLPSTLDAKVSGVGCAMVQANVKYNVYETPTSPTFDMKVSVYRAKDHANQCSRRTLSICVKFTGPGGVSNMAIVDVKMVTGWVPVKDSLKKLMVEKSDPTYIGVEKYEIDGSYVHIYFDQLDSTRKCFLVDVEQNIELSAPKPAQVKVYDYYETDFTLIVNYKIKTTCGTKEELPYISAEQYYNGILVDLPVDEIVQVRVPPRLEGSGLFRPVSRQTCPMCYKSMDTTSKIFKSMVCGSKKIYKVQTGRRGKYSLKVYANVRTKKKEVVKQFVKKDYNSDCTCDLMRGQKGKVLVFSERDTLDTKTRTLTINGSSKIVKVSKALEKAVWRLVRKKRCR</sequence>
<evidence type="ECO:0000256" key="7">
    <source>
        <dbReference type="ARBA" id="ARBA00023319"/>
    </source>
</evidence>
<dbReference type="InterPro" id="IPR003609">
    <property type="entry name" value="Pan_app"/>
</dbReference>
<dbReference type="SUPFAM" id="SSF81296">
    <property type="entry name" value="E set domains"/>
    <property type="match status" value="1"/>
</dbReference>
<dbReference type="Gene3D" id="2.20.130.20">
    <property type="match status" value="1"/>
</dbReference>
<dbReference type="InterPro" id="IPR014756">
    <property type="entry name" value="Ig_E-set"/>
</dbReference>
<evidence type="ECO:0000256" key="4">
    <source>
        <dbReference type="ARBA" id="ARBA00022900"/>
    </source>
</evidence>
<evidence type="ECO:0000313" key="10">
    <source>
        <dbReference type="EMBL" id="CAC5364877.1"/>
    </source>
</evidence>
<evidence type="ECO:0000313" key="11">
    <source>
        <dbReference type="Proteomes" id="UP000507470"/>
    </source>
</evidence>
<dbReference type="InterPro" id="IPR011626">
    <property type="entry name" value="Alpha-macroglobulin_TED"/>
</dbReference>
<dbReference type="SUPFAM" id="SSF48726">
    <property type="entry name" value="Immunoglobulin"/>
    <property type="match status" value="1"/>
</dbReference>
<dbReference type="InterPro" id="IPR047565">
    <property type="entry name" value="Alpha-macroglob_thiol-ester_cl"/>
</dbReference>
<proteinExistence type="inferred from homology"/>
<evidence type="ECO:0000256" key="5">
    <source>
        <dbReference type="ARBA" id="ARBA00023157"/>
    </source>
</evidence>
<keyword evidence="11" id="KW-1185">Reference proteome</keyword>
<dbReference type="Gene3D" id="6.20.50.160">
    <property type="match status" value="1"/>
</dbReference>
<dbReference type="OrthoDB" id="9998011at2759"/>
<feature type="domain" description="Ig-like" evidence="8">
    <location>
        <begin position="11"/>
        <end position="88"/>
    </location>
</feature>
<dbReference type="SUPFAM" id="SSF48239">
    <property type="entry name" value="Terpenoid cyclases/Protein prenyltransferases"/>
    <property type="match status" value="1"/>
</dbReference>
<dbReference type="InterPro" id="IPR041813">
    <property type="entry name" value="A2M_TED"/>
</dbReference>
<dbReference type="Gene3D" id="2.60.120.1540">
    <property type="match status" value="1"/>
</dbReference>
<dbReference type="SMART" id="SM00408">
    <property type="entry name" value="IGc2"/>
    <property type="match status" value="1"/>
</dbReference>
<dbReference type="EMBL" id="CACVKT020001087">
    <property type="protein sequence ID" value="CAC5364877.1"/>
    <property type="molecule type" value="Genomic_DNA"/>
</dbReference>
<dbReference type="SMART" id="SM00409">
    <property type="entry name" value="IG"/>
    <property type="match status" value="1"/>
</dbReference>
<keyword evidence="4" id="KW-0722">Serine protease inhibitor</keyword>
<dbReference type="Pfam" id="PF00207">
    <property type="entry name" value="A2M"/>
    <property type="match status" value="1"/>
</dbReference>
<dbReference type="InterPro" id="IPR013783">
    <property type="entry name" value="Ig-like_fold"/>
</dbReference>
<dbReference type="Gene3D" id="2.60.40.1930">
    <property type="match status" value="1"/>
</dbReference>
<evidence type="ECO:0000259" key="9">
    <source>
        <dbReference type="PROSITE" id="PS50948"/>
    </source>
</evidence>
<dbReference type="Gene3D" id="1.50.10.20">
    <property type="match status" value="1"/>
</dbReference>
<dbReference type="GO" id="GO:0005615">
    <property type="term" value="C:extracellular space"/>
    <property type="evidence" value="ECO:0007669"/>
    <property type="project" value="InterPro"/>
</dbReference>
<dbReference type="Pfam" id="PF07679">
    <property type="entry name" value="I-set"/>
    <property type="match status" value="1"/>
</dbReference>
<comment type="similarity">
    <text evidence="1">Belongs to the protease inhibitor I39 (alpha-2-macroglobulin) family.</text>
</comment>
<keyword evidence="2" id="KW-0646">Protease inhibitor</keyword>
<dbReference type="CDD" id="cd02897">
    <property type="entry name" value="A2M_2"/>
    <property type="match status" value="1"/>
</dbReference>
<dbReference type="InterPro" id="IPR001599">
    <property type="entry name" value="Macroglobln_a2"/>
</dbReference>
<keyword evidence="3" id="KW-0732">Signal</keyword>
<dbReference type="InterPro" id="IPR050473">
    <property type="entry name" value="A2M/Complement_sys"/>
</dbReference>
<dbReference type="PANTHER" id="PTHR11412">
    <property type="entry name" value="MACROGLOBULIN / COMPLEMENT"/>
    <property type="match status" value="1"/>
</dbReference>
<dbReference type="PROSITE" id="PS00477">
    <property type="entry name" value="ALPHA_2_MACROGLOBULIN"/>
    <property type="match status" value="1"/>
</dbReference>
<dbReference type="InterPro" id="IPR036179">
    <property type="entry name" value="Ig-like_dom_sf"/>
</dbReference>
<dbReference type="InterPro" id="IPR013098">
    <property type="entry name" value="Ig_I-set"/>
</dbReference>
<dbReference type="FunFam" id="1.50.10.20:FF:000001">
    <property type="entry name" value="CD109 isoform 1"/>
    <property type="match status" value="1"/>
</dbReference>
<evidence type="ECO:0000259" key="8">
    <source>
        <dbReference type="PROSITE" id="PS50835"/>
    </source>
</evidence>
<dbReference type="InterPro" id="IPR011625">
    <property type="entry name" value="A2M_N_BRD"/>
</dbReference>
<dbReference type="PROSITE" id="PS50948">
    <property type="entry name" value="PAN"/>
    <property type="match status" value="1"/>
</dbReference>
<dbReference type="SMART" id="SM01360">
    <property type="entry name" value="A2M"/>
    <property type="match status" value="1"/>
</dbReference>
<dbReference type="SMART" id="SM01361">
    <property type="entry name" value="A2M_recep"/>
    <property type="match status" value="1"/>
</dbReference>
<dbReference type="Proteomes" id="UP000507470">
    <property type="component" value="Unassembled WGS sequence"/>
</dbReference>
<dbReference type="Pfam" id="PF07703">
    <property type="entry name" value="A2M_BRD"/>
    <property type="match status" value="1"/>
</dbReference>
<dbReference type="SUPFAM" id="SSF49410">
    <property type="entry name" value="Alpha-macroglobulin receptor domain"/>
    <property type="match status" value="1"/>
</dbReference>
<organism evidence="10 11">
    <name type="scientific">Mytilus coruscus</name>
    <name type="common">Sea mussel</name>
    <dbReference type="NCBI Taxonomy" id="42192"/>
    <lineage>
        <taxon>Eukaryota</taxon>
        <taxon>Metazoa</taxon>
        <taxon>Spiralia</taxon>
        <taxon>Lophotrochozoa</taxon>
        <taxon>Mollusca</taxon>
        <taxon>Bivalvia</taxon>
        <taxon>Autobranchia</taxon>
        <taxon>Pteriomorphia</taxon>
        <taxon>Mytilida</taxon>
        <taxon>Mytiloidea</taxon>
        <taxon>Mytilidae</taxon>
        <taxon>Mytilinae</taxon>
        <taxon>Mytilus</taxon>
    </lineage>
</organism>
<evidence type="ECO:0000256" key="3">
    <source>
        <dbReference type="ARBA" id="ARBA00022729"/>
    </source>
</evidence>
<dbReference type="InterPro" id="IPR009048">
    <property type="entry name" value="A-macroglobulin_rcpt-bd"/>
</dbReference>
<dbReference type="Pfam" id="PF07678">
    <property type="entry name" value="TED_complement"/>
    <property type="match status" value="1"/>
</dbReference>
<name>A0A6J8ACZ6_MYTCO</name>